<dbReference type="GO" id="GO:0004497">
    <property type="term" value="F:monooxygenase activity"/>
    <property type="evidence" value="ECO:0007669"/>
    <property type="project" value="UniProtKB-KW"/>
</dbReference>
<comment type="similarity">
    <text evidence="2 9">Belongs to the cytochrome P450 family.</text>
</comment>
<keyword evidence="7 9" id="KW-0503">Monooxygenase</keyword>
<gene>
    <name evidence="10" type="ORF">D9619_001259</name>
</gene>
<evidence type="ECO:0008006" key="12">
    <source>
        <dbReference type="Google" id="ProtNLM"/>
    </source>
</evidence>
<dbReference type="GO" id="GO:0016705">
    <property type="term" value="F:oxidoreductase activity, acting on paired donors, with incorporation or reduction of molecular oxygen"/>
    <property type="evidence" value="ECO:0007669"/>
    <property type="project" value="InterPro"/>
</dbReference>
<dbReference type="InterPro" id="IPR002401">
    <property type="entry name" value="Cyt_P450_E_grp-I"/>
</dbReference>
<accession>A0A8H5BE86</accession>
<dbReference type="InterPro" id="IPR047146">
    <property type="entry name" value="Cyt_P450_E_CYP52_fungi"/>
</dbReference>
<dbReference type="InterPro" id="IPR036396">
    <property type="entry name" value="Cyt_P450_sf"/>
</dbReference>
<evidence type="ECO:0000256" key="9">
    <source>
        <dbReference type="RuleBase" id="RU000461"/>
    </source>
</evidence>
<dbReference type="Gene3D" id="1.10.630.10">
    <property type="entry name" value="Cytochrome P450"/>
    <property type="match status" value="1"/>
</dbReference>
<evidence type="ECO:0000256" key="4">
    <source>
        <dbReference type="ARBA" id="ARBA00022723"/>
    </source>
</evidence>
<evidence type="ECO:0000256" key="1">
    <source>
        <dbReference type="ARBA" id="ARBA00001971"/>
    </source>
</evidence>
<evidence type="ECO:0000256" key="2">
    <source>
        <dbReference type="ARBA" id="ARBA00010617"/>
    </source>
</evidence>
<dbReference type="SUPFAM" id="SSF48264">
    <property type="entry name" value="Cytochrome P450"/>
    <property type="match status" value="1"/>
</dbReference>
<evidence type="ECO:0000256" key="3">
    <source>
        <dbReference type="ARBA" id="ARBA00022617"/>
    </source>
</evidence>
<evidence type="ECO:0000313" key="10">
    <source>
        <dbReference type="EMBL" id="KAF5321660.1"/>
    </source>
</evidence>
<sequence>MSLPPGLVCLLRIIPYYAPSVIISLGFHLLQGYNQDLRAIPTWLVIPVTLVARPISSLVFSYWTSFRSARAAAAHGAIQPPTVQEGTLSLMNRLAETTKHGYPGKLVPEMMLDLANTYGYAFQLDMRPLPIAFMTMEPEHIKAILSTQFESFPKGPLLIEQLNSLLGTGVFNSDGDMWKFHRSITRPFFVRERISDFHIYQRTADYALARARERLAEGISVDFQDLTARFTLDSATEFLFGGRVDSISAGLPFTSVLASRTPASFYNHPSTPFVDAFSRAQLLTVLRLGYGPVWRLMEFWGDKVKPLRAVVDEFVTPLMNNALEKRARGVKGGVEATEEEPNLLAHLVNVTQDHRIIKDELFNLLVAGRDTTSTLLTFAFYMLTQHPNIEERLREEVLKYVGRTGVPDYGHMRDMKYMRAFLNEVLRMYPPVPTNARRSNQAVVLPATKSGTKPMYIGADTTCVFYPFIMHRRTDLWGPDALTFDPDRFLDSRLQEYLIPNPFIFCPFNAGPRICLGQQFAYHEATFFLVRLLQRYKRFKLDDSLNAQPPAEWKTRDEAVQRETIHPMAHLTLYVKNGLWIKMEELEIN</sequence>
<dbReference type="PANTHER" id="PTHR24287:SF1">
    <property type="entry name" value="P450, PUTATIVE (EUROFUNG)-RELATED"/>
    <property type="match status" value="1"/>
</dbReference>
<evidence type="ECO:0000256" key="6">
    <source>
        <dbReference type="ARBA" id="ARBA00023004"/>
    </source>
</evidence>
<dbReference type="InterPro" id="IPR017972">
    <property type="entry name" value="Cyt_P450_CS"/>
</dbReference>
<comment type="cofactor">
    <cofactor evidence="1 8">
        <name>heme</name>
        <dbReference type="ChEBI" id="CHEBI:30413"/>
    </cofactor>
</comment>
<name>A0A8H5BE86_9AGAR</name>
<organism evidence="10 11">
    <name type="scientific">Psilocybe cf. subviscida</name>
    <dbReference type="NCBI Taxonomy" id="2480587"/>
    <lineage>
        <taxon>Eukaryota</taxon>
        <taxon>Fungi</taxon>
        <taxon>Dikarya</taxon>
        <taxon>Basidiomycota</taxon>
        <taxon>Agaricomycotina</taxon>
        <taxon>Agaricomycetes</taxon>
        <taxon>Agaricomycetidae</taxon>
        <taxon>Agaricales</taxon>
        <taxon>Agaricineae</taxon>
        <taxon>Strophariaceae</taxon>
        <taxon>Psilocybe</taxon>
    </lineage>
</organism>
<dbReference type="PROSITE" id="PS00086">
    <property type="entry name" value="CYTOCHROME_P450"/>
    <property type="match status" value="1"/>
</dbReference>
<proteinExistence type="inferred from homology"/>
<dbReference type="EMBL" id="JAACJJ010000028">
    <property type="protein sequence ID" value="KAF5321660.1"/>
    <property type="molecule type" value="Genomic_DNA"/>
</dbReference>
<evidence type="ECO:0000313" key="11">
    <source>
        <dbReference type="Proteomes" id="UP000567179"/>
    </source>
</evidence>
<keyword evidence="4 8" id="KW-0479">Metal-binding</keyword>
<dbReference type="AlphaFoldDB" id="A0A8H5BE86"/>
<comment type="caution">
    <text evidence="10">The sequence shown here is derived from an EMBL/GenBank/DDBJ whole genome shotgun (WGS) entry which is preliminary data.</text>
</comment>
<dbReference type="GO" id="GO:0020037">
    <property type="term" value="F:heme binding"/>
    <property type="evidence" value="ECO:0007669"/>
    <property type="project" value="InterPro"/>
</dbReference>
<dbReference type="Proteomes" id="UP000567179">
    <property type="component" value="Unassembled WGS sequence"/>
</dbReference>
<evidence type="ECO:0000256" key="5">
    <source>
        <dbReference type="ARBA" id="ARBA00023002"/>
    </source>
</evidence>
<dbReference type="OrthoDB" id="1470350at2759"/>
<reference evidence="10 11" key="1">
    <citation type="journal article" date="2020" name="ISME J.">
        <title>Uncovering the hidden diversity of litter-decomposition mechanisms in mushroom-forming fungi.</title>
        <authorList>
            <person name="Floudas D."/>
            <person name="Bentzer J."/>
            <person name="Ahren D."/>
            <person name="Johansson T."/>
            <person name="Persson P."/>
            <person name="Tunlid A."/>
        </authorList>
    </citation>
    <scope>NUCLEOTIDE SEQUENCE [LARGE SCALE GENOMIC DNA]</scope>
    <source>
        <strain evidence="10 11">CBS 101986</strain>
    </source>
</reference>
<evidence type="ECO:0000256" key="8">
    <source>
        <dbReference type="PIRSR" id="PIRSR602401-1"/>
    </source>
</evidence>
<dbReference type="Pfam" id="PF00067">
    <property type="entry name" value="p450"/>
    <property type="match status" value="1"/>
</dbReference>
<dbReference type="GO" id="GO:0005506">
    <property type="term" value="F:iron ion binding"/>
    <property type="evidence" value="ECO:0007669"/>
    <property type="project" value="InterPro"/>
</dbReference>
<keyword evidence="5 9" id="KW-0560">Oxidoreductase</keyword>
<keyword evidence="11" id="KW-1185">Reference proteome</keyword>
<keyword evidence="3 8" id="KW-0349">Heme</keyword>
<dbReference type="PANTHER" id="PTHR24287">
    <property type="entry name" value="P450, PUTATIVE (EUROFUNG)-RELATED"/>
    <property type="match status" value="1"/>
</dbReference>
<feature type="binding site" description="axial binding residue" evidence="8">
    <location>
        <position position="515"/>
    </location>
    <ligand>
        <name>heme</name>
        <dbReference type="ChEBI" id="CHEBI:30413"/>
    </ligand>
    <ligandPart>
        <name>Fe</name>
        <dbReference type="ChEBI" id="CHEBI:18248"/>
    </ligandPart>
</feature>
<evidence type="ECO:0000256" key="7">
    <source>
        <dbReference type="ARBA" id="ARBA00023033"/>
    </source>
</evidence>
<dbReference type="PRINTS" id="PR00463">
    <property type="entry name" value="EP450I"/>
</dbReference>
<keyword evidence="6 8" id="KW-0408">Iron</keyword>
<dbReference type="InterPro" id="IPR001128">
    <property type="entry name" value="Cyt_P450"/>
</dbReference>
<dbReference type="PRINTS" id="PR00385">
    <property type="entry name" value="P450"/>
</dbReference>
<protein>
    <recommendedName>
        <fullName evidence="12">Cytochrome P450</fullName>
    </recommendedName>
</protein>